<evidence type="ECO:0000256" key="3">
    <source>
        <dbReference type="ARBA" id="ARBA00009677"/>
    </source>
</evidence>
<organism evidence="12 13">
    <name type="scientific">Solimicrobium silvestre</name>
    <dbReference type="NCBI Taxonomy" id="2099400"/>
    <lineage>
        <taxon>Bacteria</taxon>
        <taxon>Pseudomonadati</taxon>
        <taxon>Pseudomonadota</taxon>
        <taxon>Betaproteobacteria</taxon>
        <taxon>Burkholderiales</taxon>
        <taxon>Oxalobacteraceae</taxon>
        <taxon>Solimicrobium</taxon>
    </lineage>
</organism>
<feature type="domain" description="Flagellar hook-associated protein 1 D2-like" evidence="9">
    <location>
        <begin position="336"/>
        <end position="420"/>
    </location>
</feature>
<keyword evidence="12" id="KW-0966">Cell projection</keyword>
<evidence type="ECO:0000256" key="1">
    <source>
        <dbReference type="ARBA" id="ARBA00004365"/>
    </source>
</evidence>
<feature type="domain" description="Flagellar hook-associated protein 1 D3" evidence="10">
    <location>
        <begin position="443"/>
        <end position="547"/>
    </location>
</feature>
<dbReference type="Pfam" id="PF21158">
    <property type="entry name" value="flgK_1st_1"/>
    <property type="match status" value="1"/>
</dbReference>
<proteinExistence type="inferred from homology"/>
<dbReference type="Proteomes" id="UP000237839">
    <property type="component" value="Unassembled WGS sequence"/>
</dbReference>
<accession>A0A2S9GVT8</accession>
<evidence type="ECO:0000313" key="12">
    <source>
        <dbReference type="EMBL" id="PRC91821.1"/>
    </source>
</evidence>
<evidence type="ECO:0000256" key="2">
    <source>
        <dbReference type="ARBA" id="ARBA00004613"/>
    </source>
</evidence>
<keyword evidence="6" id="KW-0975">Bacterial flagellum</keyword>
<feature type="domain" description="Flagellar hook-associated protein FlgK helical" evidence="11">
    <location>
        <begin position="95"/>
        <end position="327"/>
    </location>
</feature>
<keyword evidence="13" id="KW-1185">Reference proteome</keyword>
<gene>
    <name evidence="12" type="ORF">S2091_3377</name>
</gene>
<dbReference type="GO" id="GO:0005576">
    <property type="term" value="C:extracellular region"/>
    <property type="evidence" value="ECO:0007669"/>
    <property type="project" value="UniProtKB-SubCell"/>
</dbReference>
<evidence type="ECO:0000313" key="13">
    <source>
        <dbReference type="Proteomes" id="UP000237839"/>
    </source>
</evidence>
<dbReference type="InterPro" id="IPR002371">
    <property type="entry name" value="FlgK"/>
</dbReference>
<dbReference type="PANTHER" id="PTHR30033">
    <property type="entry name" value="FLAGELLAR HOOK-ASSOCIATED PROTEIN 1"/>
    <property type="match status" value="1"/>
</dbReference>
<dbReference type="GO" id="GO:0005198">
    <property type="term" value="F:structural molecule activity"/>
    <property type="evidence" value="ECO:0007669"/>
    <property type="project" value="InterPro"/>
</dbReference>
<evidence type="ECO:0000256" key="4">
    <source>
        <dbReference type="ARBA" id="ARBA00016244"/>
    </source>
</evidence>
<dbReference type="SUPFAM" id="SSF64518">
    <property type="entry name" value="Phase 1 flagellin"/>
    <property type="match status" value="2"/>
</dbReference>
<dbReference type="EMBL" id="PUGF01000018">
    <property type="protein sequence ID" value="PRC91821.1"/>
    <property type="molecule type" value="Genomic_DNA"/>
</dbReference>
<comment type="caution">
    <text evidence="12">The sequence shown here is derived from an EMBL/GenBank/DDBJ whole genome shotgun (WGS) entry which is preliminary data.</text>
</comment>
<keyword evidence="5" id="KW-0964">Secreted</keyword>
<evidence type="ECO:0000256" key="5">
    <source>
        <dbReference type="ARBA" id="ARBA00022525"/>
    </source>
</evidence>
<dbReference type="PRINTS" id="PR01005">
    <property type="entry name" value="FLGHOOKAP1"/>
</dbReference>
<sequence>MGVNILQIGTSGLQAAEIGIATTGQNISNANTPGYNQEVTQQATSPEQGFSFGFLGQGTQVDTITRDFNALLAQQINTTQSASSQITSYSNQITPIDNMIANPSAGLSPVLQSFFSSLQNLSSNPAGVASLQTAMSGAQTLVAQFQSLQTELSQSSSNVNSQISDEVNTINTDAQQLATVNSAIQVAYGTANNQPPNALLDQRDALVNSLSKETQVTVVPVGNQYNVFIGNGQPLVVGATASTLQTVPSAANPANLEVAYTINGNAVPIGESSLPGGTLGGLFAFRTNSLEPIQNALGQVAIVLGSNLNAQNELGQTINGTMGQALFTVASPVVNANTGNTGNAVISAAITNPSALTADNYSLTYNGGNYSITDTTTNTVKSTFAAFPAVPTAGVNVIDGVTYTLTSGAMAAGDSVLVSPTFGGAAGFGLATTDPTQIASAAPIATSSATTNTGTGVMTPGSVTTGYTPAAVAPPITLTYAALTNSLSGFPVGSTVVTTVNGVSTTYAGYVAGTPIPYTSGMSMTFNNMAVGLSGIPANGDTYTVGPNTNGKGDNRNVLLMNALLTQNTMNNGTTTYQGAYAQMVNSVGNTTSQLTTTGTTETNLLTAAQQQQQSVSGVNLDQETVNLLQYQQVYEACGKVIQVASQNFSTLLSLNGS</sequence>
<dbReference type="AlphaFoldDB" id="A0A2S9GVT8"/>
<name>A0A2S9GVT8_9BURK</name>
<comment type="similarity">
    <text evidence="3">Belongs to the flagella basal body rod proteins family.</text>
</comment>
<evidence type="ECO:0000259" key="10">
    <source>
        <dbReference type="Pfam" id="PF21159"/>
    </source>
</evidence>
<feature type="domain" description="Flagellar basal body rod protein N-terminal" evidence="7">
    <location>
        <begin position="6"/>
        <end position="35"/>
    </location>
</feature>
<evidence type="ECO:0000259" key="9">
    <source>
        <dbReference type="Pfam" id="PF21158"/>
    </source>
</evidence>
<evidence type="ECO:0000259" key="8">
    <source>
        <dbReference type="Pfam" id="PF06429"/>
    </source>
</evidence>
<comment type="subcellular location">
    <subcellularLocation>
        <location evidence="1">Bacterial flagellum</location>
    </subcellularLocation>
    <subcellularLocation>
        <location evidence="2">Secreted</location>
    </subcellularLocation>
</comment>
<dbReference type="InterPro" id="IPR049119">
    <property type="entry name" value="FlgK_D2-like"/>
</dbReference>
<dbReference type="PANTHER" id="PTHR30033:SF1">
    <property type="entry name" value="FLAGELLAR HOOK-ASSOCIATED PROTEIN 1"/>
    <property type="match status" value="1"/>
</dbReference>
<dbReference type="OrthoDB" id="9802553at2"/>
<dbReference type="Pfam" id="PF00460">
    <property type="entry name" value="Flg_bb_rod"/>
    <property type="match status" value="1"/>
</dbReference>
<evidence type="ECO:0000259" key="7">
    <source>
        <dbReference type="Pfam" id="PF00460"/>
    </source>
</evidence>
<keyword evidence="12" id="KW-0282">Flagellum</keyword>
<dbReference type="Pfam" id="PF06429">
    <property type="entry name" value="Flg_bbr_C"/>
    <property type="match status" value="1"/>
</dbReference>
<dbReference type="GO" id="GO:0044780">
    <property type="term" value="P:bacterial-type flagellum assembly"/>
    <property type="evidence" value="ECO:0007669"/>
    <property type="project" value="InterPro"/>
</dbReference>
<keyword evidence="12" id="KW-0969">Cilium</keyword>
<dbReference type="InterPro" id="IPR049474">
    <property type="entry name" value="FlgK_D3"/>
</dbReference>
<dbReference type="Pfam" id="PF22638">
    <property type="entry name" value="FlgK_D1"/>
    <property type="match status" value="1"/>
</dbReference>
<dbReference type="InterPro" id="IPR001444">
    <property type="entry name" value="Flag_bb_rod_N"/>
</dbReference>
<evidence type="ECO:0000256" key="6">
    <source>
        <dbReference type="ARBA" id="ARBA00023143"/>
    </source>
</evidence>
<dbReference type="GO" id="GO:0009424">
    <property type="term" value="C:bacterial-type flagellum hook"/>
    <property type="evidence" value="ECO:0007669"/>
    <property type="project" value="InterPro"/>
</dbReference>
<dbReference type="Pfam" id="PF21159">
    <property type="entry name" value="FlgK_2nd"/>
    <property type="match status" value="1"/>
</dbReference>
<feature type="domain" description="Flagellar basal-body/hook protein C-terminal" evidence="8">
    <location>
        <begin position="611"/>
        <end position="655"/>
    </location>
</feature>
<dbReference type="InterPro" id="IPR053927">
    <property type="entry name" value="FlgK_helical"/>
</dbReference>
<dbReference type="InterPro" id="IPR010930">
    <property type="entry name" value="Flg_bb/hook_C_dom"/>
</dbReference>
<evidence type="ECO:0000259" key="11">
    <source>
        <dbReference type="Pfam" id="PF22638"/>
    </source>
</evidence>
<reference evidence="12 13" key="1">
    <citation type="submission" date="2018-02" db="EMBL/GenBank/DDBJ databases">
        <title>Solimicrobium silvestre gen. nov., sp. nov., isolated from alpine forest soil.</title>
        <authorList>
            <person name="Margesin R."/>
            <person name="Albuquerque L."/>
            <person name="Zhang D.-C."/>
            <person name="Froufe H.J.C."/>
            <person name="Severino R."/>
            <person name="Roxo I."/>
            <person name="Egas C."/>
            <person name="Da Costa M.S."/>
        </authorList>
    </citation>
    <scope>NUCLEOTIDE SEQUENCE [LARGE SCALE GENOMIC DNA]</scope>
    <source>
        <strain evidence="12 13">S20-91</strain>
    </source>
</reference>
<dbReference type="RefSeq" id="WP_105533130.1">
    <property type="nucleotide sequence ID" value="NZ_PUGF01000018.1"/>
</dbReference>
<protein>
    <recommendedName>
        <fullName evidence="4">Flagellar hook-associated protein 1</fullName>
    </recommendedName>
</protein>